<dbReference type="AlphaFoldDB" id="A0A9W8ZAZ2"/>
<comment type="caution">
    <text evidence="1">The sequence shown here is derived from an EMBL/GenBank/DDBJ whole genome shotgun (WGS) entry which is preliminary data.</text>
</comment>
<gene>
    <name evidence="1" type="ORF">N0V91_007401</name>
</gene>
<evidence type="ECO:0000313" key="2">
    <source>
        <dbReference type="Proteomes" id="UP001140510"/>
    </source>
</evidence>
<name>A0A9W8ZAZ2_9PLEO</name>
<keyword evidence="2" id="KW-1185">Reference proteome</keyword>
<sequence length="138" mass="15316">MVNFNDAFRQFKVFWAAMEHVFMWASEMIWYQDQKAREEREKQIQGNIAPGGTYTPAPPVPFQVALARTDFFQIWKTTNGIPLEAPHAQLQAQRRLTLAKLPAGIQSHPIPVPEEAPETLIGPGVTVAHGAGPTPSAN</sequence>
<dbReference type="EMBL" id="JAPEVA010000064">
    <property type="protein sequence ID" value="KAJ4402193.1"/>
    <property type="molecule type" value="Genomic_DNA"/>
</dbReference>
<dbReference type="OrthoDB" id="10526024at2759"/>
<evidence type="ECO:0000313" key="1">
    <source>
        <dbReference type="EMBL" id="KAJ4402193.1"/>
    </source>
</evidence>
<accession>A0A9W8ZAZ2</accession>
<dbReference type="Proteomes" id="UP001140510">
    <property type="component" value="Unassembled WGS sequence"/>
</dbReference>
<reference evidence="1" key="1">
    <citation type="submission" date="2022-10" db="EMBL/GenBank/DDBJ databases">
        <title>Tapping the CABI collections for fungal endophytes: first genome assemblies for Collariella, Neodidymelliopsis, Ascochyta clinopodiicola, Didymella pomorum, Didymosphaeria variabile, Neocosmospora piperis and Neocucurbitaria cava.</title>
        <authorList>
            <person name="Hill R."/>
        </authorList>
    </citation>
    <scope>NUCLEOTIDE SEQUENCE</scope>
    <source>
        <strain evidence="1">IMI 355091</strain>
    </source>
</reference>
<protein>
    <submittedName>
        <fullName evidence="1">Uncharacterized protein</fullName>
    </submittedName>
</protein>
<organism evidence="1 2">
    <name type="scientific">Didymella pomorum</name>
    <dbReference type="NCBI Taxonomy" id="749634"/>
    <lineage>
        <taxon>Eukaryota</taxon>
        <taxon>Fungi</taxon>
        <taxon>Dikarya</taxon>
        <taxon>Ascomycota</taxon>
        <taxon>Pezizomycotina</taxon>
        <taxon>Dothideomycetes</taxon>
        <taxon>Pleosporomycetidae</taxon>
        <taxon>Pleosporales</taxon>
        <taxon>Pleosporineae</taxon>
        <taxon>Didymellaceae</taxon>
        <taxon>Didymella</taxon>
    </lineage>
</organism>
<proteinExistence type="predicted"/>